<evidence type="ECO:0000256" key="1">
    <source>
        <dbReference type="SAM" id="MobiDB-lite"/>
    </source>
</evidence>
<protein>
    <submittedName>
        <fullName evidence="3">Spermatogenesis-associated protein 9 isoform X1</fullName>
    </submittedName>
</protein>
<dbReference type="Pfam" id="PF15824">
    <property type="entry name" value="SPATA9"/>
    <property type="match status" value="1"/>
</dbReference>
<dbReference type="OrthoDB" id="9442549at2759"/>
<feature type="region of interest" description="Disordered" evidence="1">
    <location>
        <begin position="237"/>
        <end position="291"/>
    </location>
</feature>
<evidence type="ECO:0000313" key="3">
    <source>
        <dbReference type="RefSeq" id="XP_025031337.1"/>
    </source>
</evidence>
<organism evidence="2 3">
    <name type="scientific">Python bivittatus</name>
    <name type="common">Burmese python</name>
    <name type="synonym">Python molurus bivittatus</name>
    <dbReference type="NCBI Taxonomy" id="176946"/>
    <lineage>
        <taxon>Eukaryota</taxon>
        <taxon>Metazoa</taxon>
        <taxon>Chordata</taxon>
        <taxon>Craniata</taxon>
        <taxon>Vertebrata</taxon>
        <taxon>Euteleostomi</taxon>
        <taxon>Lepidosauria</taxon>
        <taxon>Squamata</taxon>
        <taxon>Bifurcata</taxon>
        <taxon>Unidentata</taxon>
        <taxon>Episquamata</taxon>
        <taxon>Toxicofera</taxon>
        <taxon>Serpentes</taxon>
        <taxon>Henophidia</taxon>
        <taxon>Pythonidae</taxon>
        <taxon>Python</taxon>
    </lineage>
</organism>
<dbReference type="RefSeq" id="XP_025031337.1">
    <property type="nucleotide sequence ID" value="XM_025175569.1"/>
</dbReference>
<feature type="compositionally biased region" description="Polar residues" evidence="1">
    <location>
        <begin position="256"/>
        <end position="266"/>
    </location>
</feature>
<dbReference type="CTD" id="83890"/>
<keyword evidence="2" id="KW-1185">Reference proteome</keyword>
<name>A0A9F5J282_PYTBI</name>
<dbReference type="KEGG" id="pbi:107326518"/>
<dbReference type="GeneID" id="107326518"/>
<dbReference type="PANTHER" id="PTHR35669:SF1">
    <property type="entry name" value="SPERMATOGENESIS-ASSOCIATED PROTEIN 9"/>
    <property type="match status" value="1"/>
</dbReference>
<dbReference type="OMA" id="VICYPAK"/>
<dbReference type="PANTHER" id="PTHR35669">
    <property type="entry name" value="SPERMATOGENESIS-ASSOCIATED PROTEIN 9"/>
    <property type="match status" value="1"/>
</dbReference>
<dbReference type="InterPro" id="IPR031659">
    <property type="entry name" value="SPATA9"/>
</dbReference>
<dbReference type="AlphaFoldDB" id="A0A9F5J282"/>
<sequence length="291" mass="32549">MATKVQSSINGWRGQFCGDHMSSTNAAVIQRAFLEIIDEIREEFPNLLRLTRSNQTFVCKTGASLRSRVLQGELCKNHDNHLFLLLLSWKKPFWPWSGQPGSNDLYMLKETDRSVQKSESVTTRVFYSAHGALIMNGLTTLSQSSNSIAKSLQPQLARKLTELNILSHRLLKTLNTPKQPLYRMKDKKVFFYDIISYPAKTALTSVMCASYAALIFLAVSINKLLAKIKDIIQTEEASRESSSEDVDESGFPRATEATSPLQQESSVFPIKASHNGGSIHTLLSAMDQESE</sequence>
<reference evidence="3" key="1">
    <citation type="submission" date="2025-08" db="UniProtKB">
        <authorList>
            <consortium name="RefSeq"/>
        </authorList>
    </citation>
    <scope>IDENTIFICATION</scope>
    <source>
        <tissue evidence="3">Liver</tissue>
    </source>
</reference>
<accession>A0A9F5J282</accession>
<evidence type="ECO:0000313" key="2">
    <source>
        <dbReference type="Proteomes" id="UP000695026"/>
    </source>
</evidence>
<proteinExistence type="predicted"/>
<dbReference type="Proteomes" id="UP000695026">
    <property type="component" value="Unplaced"/>
</dbReference>
<gene>
    <name evidence="3" type="primary">SPATA9</name>
</gene>